<evidence type="ECO:0000256" key="6">
    <source>
        <dbReference type="PROSITE-ProRule" id="PRU00339"/>
    </source>
</evidence>
<feature type="transmembrane region" description="Helical" evidence="8">
    <location>
        <begin position="401"/>
        <end position="427"/>
    </location>
</feature>
<dbReference type="GO" id="GO:0005509">
    <property type="term" value="F:calcium ion binding"/>
    <property type="evidence" value="ECO:0007669"/>
    <property type="project" value="InterPro"/>
</dbReference>
<evidence type="ECO:0000259" key="10">
    <source>
        <dbReference type="PROSITE" id="PS50222"/>
    </source>
</evidence>
<dbReference type="GO" id="GO:0005248">
    <property type="term" value="F:voltage-gated sodium channel activity"/>
    <property type="evidence" value="ECO:0007669"/>
    <property type="project" value="TreeGrafter"/>
</dbReference>
<evidence type="ECO:0000256" key="7">
    <source>
        <dbReference type="SAM" id="MobiDB-lite"/>
    </source>
</evidence>
<dbReference type="InterPro" id="IPR018247">
    <property type="entry name" value="EF_Hand_1_Ca_BS"/>
</dbReference>
<feature type="region of interest" description="Disordered" evidence="7">
    <location>
        <begin position="798"/>
        <end position="849"/>
    </location>
</feature>
<evidence type="ECO:0000256" key="5">
    <source>
        <dbReference type="ARBA" id="ARBA00023136"/>
    </source>
</evidence>
<dbReference type="PROSITE" id="PS50003">
    <property type="entry name" value="PH_DOMAIN"/>
    <property type="match status" value="1"/>
</dbReference>
<feature type="repeat" description="TPR" evidence="6">
    <location>
        <begin position="756"/>
        <end position="789"/>
    </location>
</feature>
<organism evidence="11">
    <name type="scientific">Guillardia theta (strain CCMP2712)</name>
    <name type="common">Cryptophyte</name>
    <dbReference type="NCBI Taxonomy" id="905079"/>
    <lineage>
        <taxon>Eukaryota</taxon>
        <taxon>Cryptophyceae</taxon>
        <taxon>Pyrenomonadales</taxon>
        <taxon>Geminigeraceae</taxon>
        <taxon>Guillardia</taxon>
    </lineage>
</organism>
<dbReference type="EnsemblProtists" id="EKX41946">
    <property type="protein sequence ID" value="EKX41946"/>
    <property type="gene ID" value="GUITHDRAFT_112082"/>
</dbReference>
<dbReference type="PROSITE" id="PS00018">
    <property type="entry name" value="EF_HAND_1"/>
    <property type="match status" value="1"/>
</dbReference>
<gene>
    <name evidence="11" type="ORF">GUITHDRAFT_112082</name>
</gene>
<feature type="compositionally biased region" description="Low complexity" evidence="7">
    <location>
        <begin position="804"/>
        <end position="824"/>
    </location>
</feature>
<dbReference type="Gene3D" id="1.10.287.70">
    <property type="match status" value="1"/>
</dbReference>
<dbReference type="InterPro" id="IPR002048">
    <property type="entry name" value="EF_hand_dom"/>
</dbReference>
<dbReference type="InterPro" id="IPR011992">
    <property type="entry name" value="EF-hand-dom_pair"/>
</dbReference>
<dbReference type="PaxDb" id="55529-EKX41946"/>
<evidence type="ECO:0000256" key="8">
    <source>
        <dbReference type="SAM" id="Phobius"/>
    </source>
</evidence>
<dbReference type="GO" id="GO:0001518">
    <property type="term" value="C:voltage-gated sodium channel complex"/>
    <property type="evidence" value="ECO:0007669"/>
    <property type="project" value="TreeGrafter"/>
</dbReference>
<dbReference type="PROSITE" id="PS50005">
    <property type="entry name" value="TPR"/>
    <property type="match status" value="1"/>
</dbReference>
<dbReference type="InterPro" id="IPR027359">
    <property type="entry name" value="Volt_channel_dom_sf"/>
</dbReference>
<feature type="compositionally biased region" description="Acidic residues" evidence="7">
    <location>
        <begin position="688"/>
        <end position="710"/>
    </location>
</feature>
<dbReference type="eggNOG" id="KOG2301">
    <property type="taxonomic scope" value="Eukaryota"/>
</dbReference>
<dbReference type="Proteomes" id="UP000011087">
    <property type="component" value="Unassembled WGS sequence"/>
</dbReference>
<dbReference type="InterPro" id="IPR011993">
    <property type="entry name" value="PH-like_dom_sf"/>
</dbReference>
<keyword evidence="13" id="KW-1185">Reference proteome</keyword>
<feature type="domain" description="EF-hand" evidence="10">
    <location>
        <begin position="472"/>
        <end position="507"/>
    </location>
</feature>
<dbReference type="AlphaFoldDB" id="L1J0C5"/>
<dbReference type="SUPFAM" id="SSF81324">
    <property type="entry name" value="Voltage-gated potassium channels"/>
    <property type="match status" value="1"/>
</dbReference>
<evidence type="ECO:0000256" key="2">
    <source>
        <dbReference type="ARBA" id="ARBA00022692"/>
    </source>
</evidence>
<proteinExistence type="predicted"/>
<evidence type="ECO:0000313" key="13">
    <source>
        <dbReference type="Proteomes" id="UP000011087"/>
    </source>
</evidence>
<dbReference type="EMBL" id="JH993020">
    <property type="protein sequence ID" value="EKX41946.1"/>
    <property type="molecule type" value="Genomic_DNA"/>
</dbReference>
<dbReference type="CDD" id="cd00821">
    <property type="entry name" value="PH"/>
    <property type="match status" value="1"/>
</dbReference>
<dbReference type="PANTHER" id="PTHR10037:SF62">
    <property type="entry name" value="SODIUM CHANNEL PROTEIN 60E"/>
    <property type="match status" value="1"/>
</dbReference>
<keyword evidence="5 8" id="KW-0472">Membrane</keyword>
<dbReference type="Gene3D" id="2.30.29.30">
    <property type="entry name" value="Pleckstrin-homology domain (PH domain)/Phosphotyrosine-binding domain (PTB)"/>
    <property type="match status" value="1"/>
</dbReference>
<reference evidence="11 13" key="1">
    <citation type="journal article" date="2012" name="Nature">
        <title>Algal genomes reveal evolutionary mosaicism and the fate of nucleomorphs.</title>
        <authorList>
            <consortium name="DOE Joint Genome Institute"/>
            <person name="Curtis B.A."/>
            <person name="Tanifuji G."/>
            <person name="Burki F."/>
            <person name="Gruber A."/>
            <person name="Irimia M."/>
            <person name="Maruyama S."/>
            <person name="Arias M.C."/>
            <person name="Ball S.G."/>
            <person name="Gile G.H."/>
            <person name="Hirakawa Y."/>
            <person name="Hopkins J.F."/>
            <person name="Kuo A."/>
            <person name="Rensing S.A."/>
            <person name="Schmutz J."/>
            <person name="Symeonidi A."/>
            <person name="Elias M."/>
            <person name="Eveleigh R.J."/>
            <person name="Herman E.K."/>
            <person name="Klute M.J."/>
            <person name="Nakayama T."/>
            <person name="Obornik M."/>
            <person name="Reyes-Prieto A."/>
            <person name="Armbrust E.V."/>
            <person name="Aves S.J."/>
            <person name="Beiko R.G."/>
            <person name="Coutinho P."/>
            <person name="Dacks J.B."/>
            <person name="Durnford D.G."/>
            <person name="Fast N.M."/>
            <person name="Green B.R."/>
            <person name="Grisdale C.J."/>
            <person name="Hempel F."/>
            <person name="Henrissat B."/>
            <person name="Hoppner M.P."/>
            <person name="Ishida K."/>
            <person name="Kim E."/>
            <person name="Koreny L."/>
            <person name="Kroth P.G."/>
            <person name="Liu Y."/>
            <person name="Malik S.B."/>
            <person name="Maier U.G."/>
            <person name="McRose D."/>
            <person name="Mock T."/>
            <person name="Neilson J.A."/>
            <person name="Onodera N.T."/>
            <person name="Poole A.M."/>
            <person name="Pritham E.J."/>
            <person name="Richards T.A."/>
            <person name="Rocap G."/>
            <person name="Roy S.W."/>
            <person name="Sarai C."/>
            <person name="Schaack S."/>
            <person name="Shirato S."/>
            <person name="Slamovits C.H."/>
            <person name="Spencer D.F."/>
            <person name="Suzuki S."/>
            <person name="Worden A.Z."/>
            <person name="Zauner S."/>
            <person name="Barry K."/>
            <person name="Bell C."/>
            <person name="Bharti A.K."/>
            <person name="Crow J.A."/>
            <person name="Grimwood J."/>
            <person name="Kramer R."/>
            <person name="Lindquist E."/>
            <person name="Lucas S."/>
            <person name="Salamov A."/>
            <person name="McFadden G.I."/>
            <person name="Lane C.E."/>
            <person name="Keeling P.J."/>
            <person name="Gray M.W."/>
            <person name="Grigoriev I.V."/>
            <person name="Archibald J.M."/>
        </authorList>
    </citation>
    <scope>NUCLEOTIDE SEQUENCE</scope>
    <source>
        <strain evidence="11 13">CCMP2712</strain>
    </source>
</reference>
<feature type="compositionally biased region" description="Basic and acidic residues" evidence="7">
    <location>
        <begin position="655"/>
        <end position="669"/>
    </location>
</feature>
<dbReference type="GeneID" id="17298570"/>
<reference evidence="13" key="2">
    <citation type="submission" date="2012-11" db="EMBL/GenBank/DDBJ databases">
        <authorList>
            <person name="Kuo A."/>
            <person name="Curtis B.A."/>
            <person name="Tanifuji G."/>
            <person name="Burki F."/>
            <person name="Gruber A."/>
            <person name="Irimia M."/>
            <person name="Maruyama S."/>
            <person name="Arias M.C."/>
            <person name="Ball S.G."/>
            <person name="Gile G.H."/>
            <person name="Hirakawa Y."/>
            <person name="Hopkins J.F."/>
            <person name="Rensing S.A."/>
            <person name="Schmutz J."/>
            <person name="Symeonidi A."/>
            <person name="Elias M."/>
            <person name="Eveleigh R.J."/>
            <person name="Herman E.K."/>
            <person name="Klute M.J."/>
            <person name="Nakayama T."/>
            <person name="Obornik M."/>
            <person name="Reyes-Prieto A."/>
            <person name="Armbrust E.V."/>
            <person name="Aves S.J."/>
            <person name="Beiko R.G."/>
            <person name="Coutinho P."/>
            <person name="Dacks J.B."/>
            <person name="Durnford D.G."/>
            <person name="Fast N.M."/>
            <person name="Green B.R."/>
            <person name="Grisdale C."/>
            <person name="Hempe F."/>
            <person name="Henrissat B."/>
            <person name="Hoppner M.P."/>
            <person name="Ishida K.-I."/>
            <person name="Kim E."/>
            <person name="Koreny L."/>
            <person name="Kroth P.G."/>
            <person name="Liu Y."/>
            <person name="Malik S.-B."/>
            <person name="Maier U.G."/>
            <person name="McRose D."/>
            <person name="Mock T."/>
            <person name="Neilson J.A."/>
            <person name="Onodera N.T."/>
            <person name="Poole A.M."/>
            <person name="Pritham E.J."/>
            <person name="Richards T.A."/>
            <person name="Rocap G."/>
            <person name="Roy S.W."/>
            <person name="Sarai C."/>
            <person name="Schaack S."/>
            <person name="Shirato S."/>
            <person name="Slamovits C.H."/>
            <person name="Spencer D.F."/>
            <person name="Suzuki S."/>
            <person name="Worden A.Z."/>
            <person name="Zauner S."/>
            <person name="Barry K."/>
            <person name="Bell C."/>
            <person name="Bharti A.K."/>
            <person name="Crow J.A."/>
            <person name="Grimwood J."/>
            <person name="Kramer R."/>
            <person name="Lindquist E."/>
            <person name="Lucas S."/>
            <person name="Salamov A."/>
            <person name="McFadden G.I."/>
            <person name="Lane C.E."/>
            <person name="Keeling P.J."/>
            <person name="Gray M.W."/>
            <person name="Grigoriev I.V."/>
            <person name="Archibald J.M."/>
        </authorList>
    </citation>
    <scope>NUCLEOTIDE SEQUENCE</scope>
    <source>
        <strain evidence="13">CCMP2712</strain>
    </source>
</reference>
<dbReference type="Gene3D" id="1.20.120.350">
    <property type="entry name" value="Voltage-gated potassium channels. Chain C"/>
    <property type="match status" value="1"/>
</dbReference>
<dbReference type="PANTHER" id="PTHR10037">
    <property type="entry name" value="VOLTAGE-GATED CATION CHANNEL CALCIUM AND SODIUM"/>
    <property type="match status" value="1"/>
</dbReference>
<accession>L1J0C5</accession>
<protein>
    <recommendedName>
        <fullName evidence="14">EF-hand domain-containing protein</fullName>
    </recommendedName>
</protein>
<evidence type="ECO:0000256" key="4">
    <source>
        <dbReference type="ARBA" id="ARBA00022989"/>
    </source>
</evidence>
<feature type="transmembrane region" description="Helical" evidence="8">
    <location>
        <begin position="325"/>
        <end position="353"/>
    </location>
</feature>
<evidence type="ECO:0000256" key="1">
    <source>
        <dbReference type="ARBA" id="ARBA00004141"/>
    </source>
</evidence>
<dbReference type="SMART" id="SM00054">
    <property type="entry name" value="EFh"/>
    <property type="match status" value="1"/>
</dbReference>
<evidence type="ECO:0000256" key="3">
    <source>
        <dbReference type="ARBA" id="ARBA00022837"/>
    </source>
</evidence>
<keyword evidence="6" id="KW-0802">TPR repeat</keyword>
<dbReference type="InterPro" id="IPR001849">
    <property type="entry name" value="PH_domain"/>
</dbReference>
<evidence type="ECO:0000313" key="12">
    <source>
        <dbReference type="EnsemblProtists" id="EKX41946"/>
    </source>
</evidence>
<dbReference type="RefSeq" id="XP_005828926.1">
    <property type="nucleotide sequence ID" value="XM_005828869.1"/>
</dbReference>
<dbReference type="OrthoDB" id="416585at2759"/>
<feature type="domain" description="PH" evidence="9">
    <location>
        <begin position="23"/>
        <end position="155"/>
    </location>
</feature>
<evidence type="ECO:0000313" key="11">
    <source>
        <dbReference type="EMBL" id="EKX41946.1"/>
    </source>
</evidence>
<keyword evidence="4 8" id="KW-1133">Transmembrane helix</keyword>
<feature type="compositionally biased region" description="Low complexity" evidence="7">
    <location>
        <begin position="729"/>
        <end position="738"/>
    </location>
</feature>
<reference evidence="12" key="3">
    <citation type="submission" date="2016-03" db="UniProtKB">
        <authorList>
            <consortium name="EnsemblProtists"/>
        </authorList>
    </citation>
    <scope>IDENTIFICATION</scope>
</reference>
<name>L1J0C5_GUITC</name>
<evidence type="ECO:0008006" key="14">
    <source>
        <dbReference type="Google" id="ProtNLM"/>
    </source>
</evidence>
<dbReference type="Gene3D" id="1.10.238.10">
    <property type="entry name" value="EF-hand"/>
    <property type="match status" value="1"/>
</dbReference>
<dbReference type="KEGG" id="gtt:GUITHDRAFT_112082"/>
<keyword evidence="2 8" id="KW-0812">Transmembrane</keyword>
<evidence type="ECO:0000259" key="9">
    <source>
        <dbReference type="PROSITE" id="PS50003"/>
    </source>
</evidence>
<dbReference type="HOGENOM" id="CLU_325843_0_0_1"/>
<dbReference type="SUPFAM" id="SSF47473">
    <property type="entry name" value="EF-hand"/>
    <property type="match status" value="1"/>
</dbReference>
<dbReference type="Pfam" id="PF00520">
    <property type="entry name" value="Ion_trans"/>
    <property type="match status" value="1"/>
</dbReference>
<dbReference type="InterPro" id="IPR005821">
    <property type="entry name" value="Ion_trans_dom"/>
</dbReference>
<comment type="subcellular location">
    <subcellularLocation>
        <location evidence="1">Membrane</location>
        <topology evidence="1">Multi-pass membrane protein</topology>
    </subcellularLocation>
</comment>
<dbReference type="SMART" id="SM00233">
    <property type="entry name" value="PH"/>
    <property type="match status" value="1"/>
</dbReference>
<dbReference type="InterPro" id="IPR043203">
    <property type="entry name" value="VGCC_Ca_Na"/>
</dbReference>
<keyword evidence="3" id="KW-0106">Calcium</keyword>
<dbReference type="InterPro" id="IPR019734">
    <property type="entry name" value="TPR_rpt"/>
</dbReference>
<dbReference type="PROSITE" id="PS50222">
    <property type="entry name" value="EF_HAND_2"/>
    <property type="match status" value="1"/>
</dbReference>
<feature type="compositionally biased region" description="Polar residues" evidence="7">
    <location>
        <begin position="670"/>
        <end position="682"/>
    </location>
</feature>
<feature type="region of interest" description="Disordered" evidence="7">
    <location>
        <begin position="655"/>
        <end position="738"/>
    </location>
</feature>
<dbReference type="SUPFAM" id="SSF50729">
    <property type="entry name" value="PH domain-like"/>
    <property type="match status" value="1"/>
</dbReference>
<dbReference type="STRING" id="905079.L1J0C5"/>
<sequence>MPEFIEMQNDSGMVIWDKPREEEIVMHGAVEKRIVSKRIYWSSRHVYLTDKYLMIALDDSSHIRDRIRLLDIFEVSRISSNEAVMFGGGSNLLRRHTGSSNSLTAMEASERDVSQLEWNHAFRILEHSSNRNVCLRASSEEECQRWIDKILQAKGQAVKDFERSRHLTRVERLRQKLSRSPIPSLLVNVTSFCLAALDLNRIYLSEACQGLLGAMLVVNFLFNAVDAELRSPPGTTERAMFDWVDDCFTMIYTCELIVNMFIHWFYPFFSSGWNIFDFIVILSSITTSVLLRFDTKSNFNISVLRLLRVFKIVRVFNKLRSLQKIVLAISISFVSVLNTLVLFLVVNSIYAIVGSSIFADLSPSQFGTFLKASFTMFQVATFDGWSTDVVRPLQNQGANSALVAIFFVSFLVLIGIVILNVIIAVILEGFLSAIDRFEQQDRISEESIEHYRVAGPLDPLLAILANFSSSSHLSSQIELVFSQLDIDGSGTLTFEELRDGLAGLNLQPVIQISLEDWDVITHNSSFCNDQGEMSRSAFEAAMRWQLSLYAQKLLAQRMQHSVKNHSDDSSILFAMKVLMLQDSRHSLQEEGQRSIGKREGTPASPYFGAWEHMERRPNVGEERRAQEDVGALITEGFNKVLAALERLERRGVLEGPDRVTSPMKKDETRSSVTLPSVAQRPTWTPPASEDDEDTAREKEEEEEEEEEEEQQQQQQQQQHGASEQEDADSSSGVSVSEEISLRLEAAEAGDVKSSVKRALLSPGDQYLRTNHYREAFEAYRSTLQLSLSREEWQSRIVTEEAANAPSPAHDPSKASSSSSARALPLGGQEHRVAMDGGGEGSSGVHKVESVPNLLQQSDLFMRSPQEEALLLARRADSEPIMTYTL</sequence>